<keyword evidence="2" id="KW-1185">Reference proteome</keyword>
<name>A0ABR2G940_9ROSI</name>
<accession>A0ABR2G940</accession>
<dbReference type="Proteomes" id="UP001472677">
    <property type="component" value="Unassembled WGS sequence"/>
</dbReference>
<reference evidence="1 2" key="1">
    <citation type="journal article" date="2024" name="G3 (Bethesda)">
        <title>Genome assembly of Hibiscus sabdariffa L. provides insights into metabolisms of medicinal natural products.</title>
        <authorList>
            <person name="Kim T."/>
        </authorList>
    </citation>
    <scope>NUCLEOTIDE SEQUENCE [LARGE SCALE GENOMIC DNA]</scope>
    <source>
        <strain evidence="1">TK-2024</strain>
        <tissue evidence="1">Old leaves</tissue>
    </source>
</reference>
<dbReference type="EMBL" id="JBBPBM010000002">
    <property type="protein sequence ID" value="KAK8597101.1"/>
    <property type="molecule type" value="Genomic_DNA"/>
</dbReference>
<protein>
    <submittedName>
        <fullName evidence="1">Uncharacterized protein</fullName>
    </submittedName>
</protein>
<organism evidence="1 2">
    <name type="scientific">Hibiscus sabdariffa</name>
    <name type="common">roselle</name>
    <dbReference type="NCBI Taxonomy" id="183260"/>
    <lineage>
        <taxon>Eukaryota</taxon>
        <taxon>Viridiplantae</taxon>
        <taxon>Streptophyta</taxon>
        <taxon>Embryophyta</taxon>
        <taxon>Tracheophyta</taxon>
        <taxon>Spermatophyta</taxon>
        <taxon>Magnoliopsida</taxon>
        <taxon>eudicotyledons</taxon>
        <taxon>Gunneridae</taxon>
        <taxon>Pentapetalae</taxon>
        <taxon>rosids</taxon>
        <taxon>malvids</taxon>
        <taxon>Malvales</taxon>
        <taxon>Malvaceae</taxon>
        <taxon>Malvoideae</taxon>
        <taxon>Hibiscus</taxon>
    </lineage>
</organism>
<evidence type="ECO:0000313" key="1">
    <source>
        <dbReference type="EMBL" id="KAK8597101.1"/>
    </source>
</evidence>
<sequence>MPTDFVALLTKVIQNQEVILHKLARLESKNIMLWHYLNNWDVAIRETLVSLSLRVMQAFPTFLVKRKI</sequence>
<evidence type="ECO:0000313" key="2">
    <source>
        <dbReference type="Proteomes" id="UP001472677"/>
    </source>
</evidence>
<proteinExistence type="predicted"/>
<gene>
    <name evidence="1" type="ORF">V6N12_065577</name>
</gene>
<comment type="caution">
    <text evidence="1">The sequence shown here is derived from an EMBL/GenBank/DDBJ whole genome shotgun (WGS) entry which is preliminary data.</text>
</comment>